<feature type="region of interest" description="Disordered" evidence="11">
    <location>
        <begin position="1592"/>
        <end position="1627"/>
    </location>
</feature>
<dbReference type="FunFam" id="1.10.510.10:FF:000340">
    <property type="entry name" value="Serine threonine protein kinase"/>
    <property type="match status" value="1"/>
</dbReference>
<dbReference type="InterPro" id="IPR000719">
    <property type="entry name" value="Prot_kinase_dom"/>
</dbReference>
<accession>A0AAV5QP05</accession>
<feature type="compositionally biased region" description="Basic residues" evidence="11">
    <location>
        <begin position="15"/>
        <end position="29"/>
    </location>
</feature>
<dbReference type="GO" id="GO:1901992">
    <property type="term" value="P:positive regulation of mitotic cell cycle phase transition"/>
    <property type="evidence" value="ECO:0007669"/>
    <property type="project" value="UniProtKB-ARBA"/>
</dbReference>
<keyword evidence="5" id="KW-0547">Nucleotide-binding</keyword>
<dbReference type="GO" id="GO:0006950">
    <property type="term" value="P:response to stress"/>
    <property type="evidence" value="ECO:0007669"/>
    <property type="project" value="UniProtKB-ARBA"/>
</dbReference>
<dbReference type="InterPro" id="IPR001789">
    <property type="entry name" value="Sig_transdc_resp-reg_receiver"/>
</dbReference>
<feature type="compositionally biased region" description="Polar residues" evidence="11">
    <location>
        <begin position="633"/>
        <end position="650"/>
    </location>
</feature>
<feature type="region of interest" description="Disordered" evidence="11">
    <location>
        <begin position="626"/>
        <end position="650"/>
    </location>
</feature>
<evidence type="ECO:0000259" key="13">
    <source>
        <dbReference type="PROSITE" id="PS50110"/>
    </source>
</evidence>
<evidence type="ECO:0000256" key="3">
    <source>
        <dbReference type="ARBA" id="ARBA00022553"/>
    </source>
</evidence>
<feature type="domain" description="Response regulatory" evidence="13">
    <location>
        <begin position="1657"/>
        <end position="1771"/>
    </location>
</feature>
<dbReference type="PROSITE" id="PS00108">
    <property type="entry name" value="PROTEIN_KINASE_ST"/>
    <property type="match status" value="1"/>
</dbReference>
<feature type="compositionally biased region" description="Low complexity" evidence="11">
    <location>
        <begin position="1356"/>
        <end position="1375"/>
    </location>
</feature>
<feature type="compositionally biased region" description="Acidic residues" evidence="11">
    <location>
        <begin position="69"/>
        <end position="81"/>
    </location>
</feature>
<dbReference type="SMART" id="SM00448">
    <property type="entry name" value="REC"/>
    <property type="match status" value="1"/>
</dbReference>
<evidence type="ECO:0000256" key="9">
    <source>
        <dbReference type="ARBA" id="ARBA00048679"/>
    </source>
</evidence>
<feature type="compositionally biased region" description="Polar residues" evidence="11">
    <location>
        <begin position="1513"/>
        <end position="1536"/>
    </location>
</feature>
<evidence type="ECO:0000256" key="7">
    <source>
        <dbReference type="ARBA" id="ARBA00022840"/>
    </source>
</evidence>
<evidence type="ECO:0000256" key="2">
    <source>
        <dbReference type="ARBA" id="ARBA00022527"/>
    </source>
</evidence>
<evidence type="ECO:0000256" key="4">
    <source>
        <dbReference type="ARBA" id="ARBA00022679"/>
    </source>
</evidence>
<evidence type="ECO:0000256" key="5">
    <source>
        <dbReference type="ARBA" id="ARBA00022741"/>
    </source>
</evidence>
<feature type="region of interest" description="Disordered" evidence="11">
    <location>
        <begin position="1340"/>
        <end position="1389"/>
    </location>
</feature>
<comment type="caution">
    <text evidence="10">Lacks conserved residue(s) required for the propagation of feature annotation.</text>
</comment>
<dbReference type="PROSITE" id="PS50110">
    <property type="entry name" value="RESPONSE_REGULATORY"/>
    <property type="match status" value="1"/>
</dbReference>
<feature type="region of interest" description="Disordered" evidence="11">
    <location>
        <begin position="59"/>
        <end position="88"/>
    </location>
</feature>
<protein>
    <recommendedName>
        <fullName evidence="1">non-specific serine/threonine protein kinase</fullName>
        <ecNumber evidence="1">2.7.11.1</ecNumber>
    </recommendedName>
</protein>
<dbReference type="CDD" id="cd05611">
    <property type="entry name" value="STKc_Rim15_like"/>
    <property type="match status" value="1"/>
</dbReference>
<dbReference type="RefSeq" id="XP_064853046.1">
    <property type="nucleotide sequence ID" value="XM_064996974.1"/>
</dbReference>
<dbReference type="GO" id="GO:0000160">
    <property type="term" value="P:phosphorelay signal transduction system"/>
    <property type="evidence" value="ECO:0007669"/>
    <property type="project" value="InterPro"/>
</dbReference>
<dbReference type="PROSITE" id="PS50011">
    <property type="entry name" value="PROTEIN_KINASE_DOM"/>
    <property type="match status" value="1"/>
</dbReference>
<dbReference type="Pfam" id="PF00069">
    <property type="entry name" value="Pkinase"/>
    <property type="match status" value="2"/>
</dbReference>
<dbReference type="GO" id="GO:0005737">
    <property type="term" value="C:cytoplasm"/>
    <property type="evidence" value="ECO:0007669"/>
    <property type="project" value="TreeGrafter"/>
</dbReference>
<sequence>MRKRNSFFFSSSTKKALKKRNKHKAKQKVRAVSGIPVSFADSSVDDNQNFETRSLNVEIGYDSDKDSESEGFNVDDSDDNYGDNGDYIEHGDPVQVSYRQLDFKQNVDLDRLRQTSVSPRQSVSMREARNADVNDALKGLSSPLIDTPETFDADFGRNEQEDLIRASSKNPTATLELDLDCNVKYLSKSWETFVGTSVRKIVNKPISKIIMGDDDDKDVFKRAIEIMNQDDASYRVRFIVAKNHITDYDDLESNKTGSSTSQEIEADLTLGESHLQLSPSSETSRTSSGSDLSTNDEFIELEGQGILIHDITTKEPTHSMWLLRPYIEHNFSIELPKGLAEILGFGADLFAAYLKYITDSGITDEISAPVPGQLFCNICERQVPCWWLERHSEICYAESKAESDLQIAHDNVMDHRNLINSIATSKVNDYKGLRIPIASDITTPNLITSRNLSTTLRFPFRTLHSLTELCDEAINIDPADFESDDEKPSKDTSKIEKEFNDIFEWHIPKSNDKAINTLIEDTEYICKTKAEAMLRVLNTQSYHEQLKNEVDGLVIRAVHDTVAKINEHLQGVNVNSANDTYSSPIIAAANTSSPDLIYNYMDKEVTPTVSSRATFEAFNSNINSRAPSVPSPLRNNSGCSMQRQPSSSSILSDRKSFYNMETDQLAESFKDISLLDSNKNGSTGSFKKPKDIINQPTPVPILPAQGSPRRPYSPGPIVSSPLTSIQRNNKSQNNLFLNSNDSSVFPKPNTANSSPLLLGGDGNNVNNVFLDYPRKDSEDGSHYSATPTNSLLAQQNANNKPPLSPLLISTFSGSKPAGPSIKDYEILKPISKGAFGSVYLARKKVNGEYFAIKVLKKSDMVAKNQVTNVKAERAIMMSQSNSPFVAKLFSTFQTRNYLFLVMEYLSGGDCASLLKVLGTLPEEWAKRYVAEIVVSVDDLHKKGIVHRDLKPDNFLIDSNGHLKLTDFGLSRMGLVGRQYRHQNAGNGNINGSAGISFDSEGNLPLSNPANSKKSTPIVPLLSEHKRSISYASSISSSDSGNNNSGSNFLFNNSHNSDAKSNSINHNSPTTAWFENLMKQEKSNSGLTGSPRSNSLAALNNNLLSNDVGGSPVLKPLHRSNSQTSFALLDDDISLNNQTPKNFALFNPSSSAETRRFVGTPDYLAPETIEGLGQNEASDWWSLGCILFEFLFGYPPFHANNINQVFENILSGKIEWSDLTEEEIQEICSPEARDLIVRLLNVDPRQRLGNNGAMEIKQHIFFKEIDWERLWDEEASFIPAVDNVENTDYFDSRGATMNADIYDKDDDALAMENDKQLSELFKPNNENYGTTPAGVENWLNDNEDDANIDNPAGCEILESGYNGNSSNSQNLGSPSLVKRERRKSARLNDSSGEFGSFQYRNLTALEKANKDIINRLKSEHLDHKNNISNSSSDSVNTKTRGFSFSSSLTNSPHSVKPPISAGANIASPAKSSFPGFVGHSNSFPSNHNAGSPILKLDKTNSAHSLSIQDEALLSTESSGRASPISTLQNSKHGSASSDTKENISCENTEFAVPMVYPKNMAKLSPAIFGQQPSGSPTLKPINRAAIYGKAFADVSPSSSDNEDSRNSAILRIKRRRSRRVGSQNSNNSVNISKMATTSLAHKHSISSTGEDLKFKSVDVLLCEPIPIFRYSARKILAKLGCNVVAVGSGDEIVRRISGQVKFDIILTTIKGEKLSLNDIIRLIRFTNTINSNTPIVALTSYYKEAVALKIFDDVIEKPATPAKLESVLSKFVSSKYDIASDAESIISVNRGPE</sequence>
<feature type="region of interest" description="Disordered" evidence="11">
    <location>
        <begin position="1513"/>
        <end position="1541"/>
    </location>
</feature>
<dbReference type="InterPro" id="IPR011009">
    <property type="entry name" value="Kinase-like_dom_sf"/>
</dbReference>
<feature type="domain" description="Protein kinase" evidence="12">
    <location>
        <begin position="824"/>
        <end position="1261"/>
    </location>
</feature>
<keyword evidence="3" id="KW-0597">Phosphoprotein</keyword>
<reference evidence="14 15" key="1">
    <citation type="journal article" date="2023" name="Elife">
        <title>Identification of key yeast species and microbe-microbe interactions impacting larval growth of Drosophila in the wild.</title>
        <authorList>
            <person name="Mure A."/>
            <person name="Sugiura Y."/>
            <person name="Maeda R."/>
            <person name="Honda K."/>
            <person name="Sakurai N."/>
            <person name="Takahashi Y."/>
            <person name="Watada M."/>
            <person name="Katoh T."/>
            <person name="Gotoh A."/>
            <person name="Gotoh Y."/>
            <person name="Taniguchi I."/>
            <person name="Nakamura K."/>
            <person name="Hayashi T."/>
            <person name="Katayama T."/>
            <person name="Uemura T."/>
            <person name="Hattori Y."/>
        </authorList>
    </citation>
    <scope>NUCLEOTIDE SEQUENCE [LARGE SCALE GENOMIC DNA]</scope>
    <source>
        <strain evidence="14 15">SC-9</strain>
    </source>
</reference>
<dbReference type="Gene3D" id="3.40.50.2300">
    <property type="match status" value="1"/>
</dbReference>
<evidence type="ECO:0000313" key="14">
    <source>
        <dbReference type="EMBL" id="GMM36050.1"/>
    </source>
</evidence>
<keyword evidence="7" id="KW-0067">ATP-binding</keyword>
<feature type="region of interest" description="Disordered" evidence="11">
    <location>
        <begin position="680"/>
        <end position="720"/>
    </location>
</feature>
<feature type="region of interest" description="Disordered" evidence="11">
    <location>
        <begin position="1"/>
        <end position="29"/>
    </location>
</feature>
<dbReference type="InterPro" id="IPR008271">
    <property type="entry name" value="Ser/Thr_kinase_AS"/>
</dbReference>
<dbReference type="GO" id="GO:0005634">
    <property type="term" value="C:nucleus"/>
    <property type="evidence" value="ECO:0007669"/>
    <property type="project" value="TreeGrafter"/>
</dbReference>
<keyword evidence="6 14" id="KW-0418">Kinase</keyword>
<evidence type="ECO:0000256" key="10">
    <source>
        <dbReference type="PROSITE-ProRule" id="PRU00169"/>
    </source>
</evidence>
<comment type="catalytic activity">
    <reaction evidence="8">
        <text>L-threonyl-[protein] + ATP = O-phospho-L-threonyl-[protein] + ADP + H(+)</text>
        <dbReference type="Rhea" id="RHEA:46608"/>
        <dbReference type="Rhea" id="RHEA-COMP:11060"/>
        <dbReference type="Rhea" id="RHEA-COMP:11605"/>
        <dbReference type="ChEBI" id="CHEBI:15378"/>
        <dbReference type="ChEBI" id="CHEBI:30013"/>
        <dbReference type="ChEBI" id="CHEBI:30616"/>
        <dbReference type="ChEBI" id="CHEBI:61977"/>
        <dbReference type="ChEBI" id="CHEBI:456216"/>
        <dbReference type="EC" id="2.7.11.1"/>
    </reaction>
</comment>
<dbReference type="EC" id="2.7.11.1" evidence="1"/>
<dbReference type="EMBL" id="BTFZ01000011">
    <property type="protein sequence ID" value="GMM36050.1"/>
    <property type="molecule type" value="Genomic_DNA"/>
</dbReference>
<keyword evidence="15" id="KW-1185">Reference proteome</keyword>
<proteinExistence type="predicted"/>
<dbReference type="PANTHER" id="PTHR24356">
    <property type="entry name" value="SERINE/THREONINE-PROTEIN KINASE"/>
    <property type="match status" value="1"/>
</dbReference>
<evidence type="ECO:0000256" key="1">
    <source>
        <dbReference type="ARBA" id="ARBA00012513"/>
    </source>
</evidence>
<dbReference type="PANTHER" id="PTHR24356:SF1">
    <property type="entry name" value="SERINE_THREONINE-PROTEIN KINASE GREATWALL"/>
    <property type="match status" value="1"/>
</dbReference>
<dbReference type="SUPFAM" id="SSF52172">
    <property type="entry name" value="CheY-like"/>
    <property type="match status" value="1"/>
</dbReference>
<dbReference type="CDD" id="cd17546">
    <property type="entry name" value="REC_hyHK_CKI1_RcsC-like"/>
    <property type="match status" value="1"/>
</dbReference>
<evidence type="ECO:0000256" key="6">
    <source>
        <dbReference type="ARBA" id="ARBA00022777"/>
    </source>
</evidence>
<dbReference type="GO" id="GO:0005524">
    <property type="term" value="F:ATP binding"/>
    <property type="evidence" value="ECO:0007669"/>
    <property type="project" value="UniProtKB-KW"/>
</dbReference>
<dbReference type="FunFam" id="3.30.200.20:FF:001008">
    <property type="entry name" value="Serine/threonine-protein kinase cek1"/>
    <property type="match status" value="1"/>
</dbReference>
<dbReference type="GeneID" id="90074025"/>
<comment type="catalytic activity">
    <reaction evidence="9">
        <text>L-seryl-[protein] + ATP = O-phospho-L-seryl-[protein] + ADP + H(+)</text>
        <dbReference type="Rhea" id="RHEA:17989"/>
        <dbReference type="Rhea" id="RHEA-COMP:9863"/>
        <dbReference type="Rhea" id="RHEA-COMP:11604"/>
        <dbReference type="ChEBI" id="CHEBI:15378"/>
        <dbReference type="ChEBI" id="CHEBI:29999"/>
        <dbReference type="ChEBI" id="CHEBI:30616"/>
        <dbReference type="ChEBI" id="CHEBI:83421"/>
        <dbReference type="ChEBI" id="CHEBI:456216"/>
        <dbReference type="EC" id="2.7.11.1"/>
    </reaction>
</comment>
<dbReference type="Proteomes" id="UP001360560">
    <property type="component" value="Unassembled WGS sequence"/>
</dbReference>
<keyword evidence="4" id="KW-0808">Transferase</keyword>
<dbReference type="InterPro" id="IPR050236">
    <property type="entry name" value="Ser_Thr_kinase_AGC"/>
</dbReference>
<dbReference type="Gene3D" id="3.30.200.20">
    <property type="entry name" value="Phosphorylase Kinase, domain 1"/>
    <property type="match status" value="2"/>
</dbReference>
<evidence type="ECO:0000259" key="12">
    <source>
        <dbReference type="PROSITE" id="PS50011"/>
    </source>
</evidence>
<dbReference type="SMART" id="SM00220">
    <property type="entry name" value="S_TKc"/>
    <property type="match status" value="1"/>
</dbReference>
<evidence type="ECO:0000256" key="8">
    <source>
        <dbReference type="ARBA" id="ARBA00047899"/>
    </source>
</evidence>
<keyword evidence="2" id="KW-0723">Serine/threonine-protein kinase</keyword>
<evidence type="ECO:0000313" key="15">
    <source>
        <dbReference type="Proteomes" id="UP001360560"/>
    </source>
</evidence>
<evidence type="ECO:0000256" key="11">
    <source>
        <dbReference type="SAM" id="MobiDB-lite"/>
    </source>
</evidence>
<dbReference type="InterPro" id="IPR011006">
    <property type="entry name" value="CheY-like_superfamily"/>
</dbReference>
<gene>
    <name evidence="14" type="ORF">DASC09_033750</name>
</gene>
<organism evidence="14 15">
    <name type="scientific">Saccharomycopsis crataegensis</name>
    <dbReference type="NCBI Taxonomy" id="43959"/>
    <lineage>
        <taxon>Eukaryota</taxon>
        <taxon>Fungi</taxon>
        <taxon>Dikarya</taxon>
        <taxon>Ascomycota</taxon>
        <taxon>Saccharomycotina</taxon>
        <taxon>Saccharomycetes</taxon>
        <taxon>Saccharomycopsidaceae</taxon>
        <taxon>Saccharomycopsis</taxon>
    </lineage>
</organism>
<dbReference type="GO" id="GO:0004674">
    <property type="term" value="F:protein serine/threonine kinase activity"/>
    <property type="evidence" value="ECO:0007669"/>
    <property type="project" value="UniProtKB-KW"/>
</dbReference>
<dbReference type="SUPFAM" id="SSF56112">
    <property type="entry name" value="Protein kinase-like (PK-like)"/>
    <property type="match status" value="1"/>
</dbReference>
<name>A0AAV5QP05_9ASCO</name>
<dbReference type="Gene3D" id="1.10.510.10">
    <property type="entry name" value="Transferase(Phosphotransferase) domain 1"/>
    <property type="match status" value="2"/>
</dbReference>
<comment type="caution">
    <text evidence="14">The sequence shown here is derived from an EMBL/GenBank/DDBJ whole genome shotgun (WGS) entry which is preliminary data.</text>
</comment>